<name>A0ABT1XGS2_9BURK</name>
<organism evidence="1 2">
    <name type="scientific">Limnobacter parvus</name>
    <dbReference type="NCBI Taxonomy" id="2939690"/>
    <lineage>
        <taxon>Bacteria</taxon>
        <taxon>Pseudomonadati</taxon>
        <taxon>Pseudomonadota</taxon>
        <taxon>Betaproteobacteria</taxon>
        <taxon>Burkholderiales</taxon>
        <taxon>Burkholderiaceae</taxon>
        <taxon>Limnobacter</taxon>
    </lineage>
</organism>
<sequence>MGDDIHNTKTTAEDIAIERVEQQLAAPDAMNMQFLQSTLNTDDFSGLGANTGFAGVAAKSSIPLPANSGSSFSGLSPAYSGAGLLGAVAAADMGGASSAMGMAAQVASAAPVTFGKNSVGESATLSGLGNKALAQPADISRILDNSPLLKPVANADGSMVPVSAEFSQLMAMLQGNGNGVNPDDALMSLVGGLGANPSADSLQQAIEAVLDQIGLLNSTFEPVFDGLAGEVQNQLSAQNGLSSTDLGFSILNDAGSVSTSLTDLLGTLNVGSSPQLDGLLNLDSTFDDIASLVGSLPDLDLSPVVDPIIEIVDGITDPV</sequence>
<keyword evidence="2" id="KW-1185">Reference proteome</keyword>
<evidence type="ECO:0000313" key="1">
    <source>
        <dbReference type="EMBL" id="MCR2746071.1"/>
    </source>
</evidence>
<dbReference type="Proteomes" id="UP001165267">
    <property type="component" value="Unassembled WGS sequence"/>
</dbReference>
<protein>
    <submittedName>
        <fullName evidence="1">Uncharacterized protein</fullName>
    </submittedName>
</protein>
<comment type="caution">
    <text evidence="1">The sequence shown here is derived from an EMBL/GenBank/DDBJ whole genome shotgun (WGS) entry which is preliminary data.</text>
</comment>
<evidence type="ECO:0000313" key="2">
    <source>
        <dbReference type="Proteomes" id="UP001165267"/>
    </source>
</evidence>
<feature type="non-terminal residue" evidence="1">
    <location>
        <position position="319"/>
    </location>
</feature>
<proteinExistence type="predicted"/>
<gene>
    <name evidence="1" type="ORF">NSP04_05375</name>
</gene>
<dbReference type="EMBL" id="JANKHG010000015">
    <property type="protein sequence ID" value="MCR2746071.1"/>
    <property type="molecule type" value="Genomic_DNA"/>
</dbReference>
<accession>A0ABT1XGS2</accession>
<reference evidence="1" key="1">
    <citation type="submission" date="2022-07" db="EMBL/GenBank/DDBJ databases">
        <authorList>
            <person name="Xamxidin M."/>
        </authorList>
    </citation>
    <scope>NUCLEOTIDE SEQUENCE</scope>
    <source>
        <strain evidence="1">YS8-69</strain>
    </source>
</reference>